<evidence type="ECO:0000256" key="9">
    <source>
        <dbReference type="ARBA" id="ARBA00048336"/>
    </source>
</evidence>
<comment type="similarity">
    <text evidence="2 10 11">Belongs to the PPP phosphatase family.</text>
</comment>
<dbReference type="Pfam" id="PF00612">
    <property type="entry name" value="IQ"/>
    <property type="match status" value="1"/>
</dbReference>
<keyword evidence="4" id="KW-0677">Repeat</keyword>
<keyword evidence="7 10" id="KW-0464">Manganese</keyword>
<feature type="region of interest" description="Disordered" evidence="12">
    <location>
        <begin position="126"/>
        <end position="148"/>
    </location>
</feature>
<dbReference type="Gene3D" id="1.10.238.10">
    <property type="entry name" value="EF-hand"/>
    <property type="match status" value="1"/>
</dbReference>
<accession>A0A8X6N3S2</accession>
<gene>
    <name evidence="14" type="primary">pef-1</name>
    <name evidence="14" type="ORF">NPIL_409281</name>
</gene>
<dbReference type="GO" id="GO:0005509">
    <property type="term" value="F:calcium ion binding"/>
    <property type="evidence" value="ECO:0007669"/>
    <property type="project" value="UniProtKB-UniRule"/>
</dbReference>
<dbReference type="InterPro" id="IPR006186">
    <property type="entry name" value="Ser/Thr-sp_prot-phosphatase"/>
</dbReference>
<evidence type="ECO:0000256" key="3">
    <source>
        <dbReference type="ARBA" id="ARBA00022723"/>
    </source>
</evidence>
<dbReference type="CDD" id="cd00051">
    <property type="entry name" value="EFh"/>
    <property type="match status" value="1"/>
</dbReference>
<dbReference type="Gene3D" id="3.60.21.10">
    <property type="match status" value="1"/>
</dbReference>
<evidence type="ECO:0000256" key="12">
    <source>
        <dbReference type="SAM" id="MobiDB-lite"/>
    </source>
</evidence>
<keyword evidence="15" id="KW-1185">Reference proteome</keyword>
<dbReference type="Pfam" id="PF08321">
    <property type="entry name" value="PPP5"/>
    <property type="match status" value="1"/>
</dbReference>
<dbReference type="GO" id="GO:0030145">
    <property type="term" value="F:manganese ion binding"/>
    <property type="evidence" value="ECO:0007669"/>
    <property type="project" value="UniProtKB-UniRule"/>
</dbReference>
<dbReference type="PIRSF" id="PIRSF000912">
    <property type="entry name" value="PPEF"/>
    <property type="match status" value="1"/>
</dbReference>
<dbReference type="SMART" id="SM00054">
    <property type="entry name" value="EFh"/>
    <property type="match status" value="2"/>
</dbReference>
<protein>
    <recommendedName>
        <fullName evidence="10">Serine/threonine-protein phosphatase with EF-hands</fullName>
        <ecNumber evidence="10">3.1.3.16</ecNumber>
    </recommendedName>
</protein>
<dbReference type="SUPFAM" id="SSF47473">
    <property type="entry name" value="EF-hand"/>
    <property type="match status" value="1"/>
</dbReference>
<evidence type="ECO:0000256" key="1">
    <source>
        <dbReference type="ARBA" id="ARBA00001936"/>
    </source>
</evidence>
<dbReference type="PROSITE" id="PS50096">
    <property type="entry name" value="IQ"/>
    <property type="match status" value="1"/>
</dbReference>
<dbReference type="Pfam" id="PF13499">
    <property type="entry name" value="EF-hand_7"/>
    <property type="match status" value="1"/>
</dbReference>
<comment type="catalytic activity">
    <reaction evidence="8">
        <text>O-phospho-L-seryl-[protein] + H2O = L-seryl-[protein] + phosphate</text>
        <dbReference type="Rhea" id="RHEA:20629"/>
        <dbReference type="Rhea" id="RHEA-COMP:9863"/>
        <dbReference type="Rhea" id="RHEA-COMP:11604"/>
        <dbReference type="ChEBI" id="CHEBI:15377"/>
        <dbReference type="ChEBI" id="CHEBI:29999"/>
        <dbReference type="ChEBI" id="CHEBI:43474"/>
        <dbReference type="ChEBI" id="CHEBI:83421"/>
        <dbReference type="EC" id="3.1.3.16"/>
    </reaction>
</comment>
<comment type="cofactor">
    <cofactor evidence="1">
        <name>Mn(2+)</name>
        <dbReference type="ChEBI" id="CHEBI:29035"/>
    </cofactor>
</comment>
<dbReference type="SUPFAM" id="SSF56300">
    <property type="entry name" value="Metallo-dependent phosphatases"/>
    <property type="match status" value="1"/>
</dbReference>
<dbReference type="PANTHER" id="PTHR45668">
    <property type="entry name" value="SERINE/THREONINE-PROTEIN PHOSPHATASE 5-RELATED"/>
    <property type="match status" value="1"/>
</dbReference>
<dbReference type="GO" id="GO:0050906">
    <property type="term" value="P:detection of stimulus involved in sensory perception"/>
    <property type="evidence" value="ECO:0007669"/>
    <property type="project" value="UniProtKB-UniRule"/>
</dbReference>
<evidence type="ECO:0000313" key="14">
    <source>
        <dbReference type="EMBL" id="GFS92256.1"/>
    </source>
</evidence>
<evidence type="ECO:0000259" key="13">
    <source>
        <dbReference type="PROSITE" id="PS50222"/>
    </source>
</evidence>
<dbReference type="EC" id="3.1.3.16" evidence="10"/>
<evidence type="ECO:0000313" key="15">
    <source>
        <dbReference type="Proteomes" id="UP000887013"/>
    </source>
</evidence>
<sequence length="726" mass="83152">MGCAGSTVINERKKSKKLRVMSATERTFKAAILIQKWYRRYLAREEVRRRCTWTIFTTLEYAGEQDQTKLYNFFTDLILHLIKYNPQVAASIAFPNPYMFAAILKKDDMEIENLRSKFKNELASLREEDGQDTNSAKNILAPSSDDDELMKRTGPKTIKVESDYKGLRIKQPMNIEAVIKLIEYYKHRKILHARYVLSIIHTARKLLKYKPNINYASTVHSKQITVCGDLHGKLEDLLTVFYKNGLPSRDSPYVFNGDFVDRGSQSTEVLMILLSCFIVWPDAVYLNRGNHEDFNMNIRYGFLKEIMLKYKTHAAKILRALEDLYAWLPLATMIDGKVFVVHGGVSNETNLKDIAAIDRHKFLTVLRPPVSDGQLAYEPVEWKQIVDLLWSDPRPQSGCSHNNYRGGGCFFGPEVTESFLERHQLQLLIRSHQCKIDGYEYAHNDKILTVFSASNYYDTGSNRGAYIKLLGPDLMAHPVMYVSSKIARHATLRQRQGIMEKSALRELKRHIASKRFVLMKEFNKRNKAMVSTISLTDWCDAMEEAVGLGLPWRILCPKLAHYDEDRQQVEYTTTLEDYHTYTEGLIEDGHTLLEALYKNKDALETVFKMIDKDGNGSISMEEFADACAFLGEQLGKSIPPGTIQDLAHSIDMNKDGFIDLNEFLEAFRLVNGNRPFPDDSLTVEPGSDSDDEDEPGGNIETAQREPDRNTIEEDLDVDDNCSLRRF</sequence>
<dbReference type="PROSITE" id="PS50222">
    <property type="entry name" value="EF_HAND_2"/>
    <property type="match status" value="2"/>
</dbReference>
<name>A0A8X6N3S2_NEPPI</name>
<dbReference type="Pfam" id="PF00149">
    <property type="entry name" value="Metallophos"/>
    <property type="match status" value="1"/>
</dbReference>
<dbReference type="InterPro" id="IPR012008">
    <property type="entry name" value="Ser/Thr-Pase_EF-hand_contain"/>
</dbReference>
<keyword evidence="5 10" id="KW-0378">Hydrolase</keyword>
<evidence type="ECO:0000256" key="4">
    <source>
        <dbReference type="ARBA" id="ARBA00022737"/>
    </source>
</evidence>
<dbReference type="CDD" id="cd23767">
    <property type="entry name" value="IQCD"/>
    <property type="match status" value="1"/>
</dbReference>
<keyword evidence="3 10" id="KW-0479">Metal-binding</keyword>
<dbReference type="PRINTS" id="PR00114">
    <property type="entry name" value="STPHPHTASE"/>
</dbReference>
<dbReference type="InterPro" id="IPR011992">
    <property type="entry name" value="EF-hand-dom_pair"/>
</dbReference>
<dbReference type="SMART" id="SM00015">
    <property type="entry name" value="IQ"/>
    <property type="match status" value="1"/>
</dbReference>
<dbReference type="InterPro" id="IPR018247">
    <property type="entry name" value="EF_Hand_1_Ca_BS"/>
</dbReference>
<comment type="caution">
    <text evidence="14">The sequence shown here is derived from an EMBL/GenBank/DDBJ whole genome shotgun (WGS) entry which is preliminary data.</text>
</comment>
<dbReference type="InterPro" id="IPR004843">
    <property type="entry name" value="Calcineurin-like_PHP"/>
</dbReference>
<evidence type="ECO:0000256" key="5">
    <source>
        <dbReference type="ARBA" id="ARBA00022801"/>
    </source>
</evidence>
<dbReference type="Proteomes" id="UP000887013">
    <property type="component" value="Unassembled WGS sequence"/>
</dbReference>
<evidence type="ECO:0000256" key="7">
    <source>
        <dbReference type="ARBA" id="ARBA00023211"/>
    </source>
</evidence>
<proteinExistence type="inferred from homology"/>
<dbReference type="PROSITE" id="PS00018">
    <property type="entry name" value="EF_HAND_1"/>
    <property type="match status" value="2"/>
</dbReference>
<feature type="compositionally biased region" description="Basic and acidic residues" evidence="12">
    <location>
        <begin position="702"/>
        <end position="711"/>
    </location>
</feature>
<dbReference type="InterPro" id="IPR051134">
    <property type="entry name" value="PPP_phosphatase"/>
</dbReference>
<evidence type="ECO:0000256" key="2">
    <source>
        <dbReference type="ARBA" id="ARBA00008294"/>
    </source>
</evidence>
<dbReference type="PROSITE" id="PS00125">
    <property type="entry name" value="SER_THR_PHOSPHATASE"/>
    <property type="match status" value="1"/>
</dbReference>
<dbReference type="InterPro" id="IPR002048">
    <property type="entry name" value="EF_hand_dom"/>
</dbReference>
<dbReference type="EMBL" id="BMAW01005057">
    <property type="protein sequence ID" value="GFS92256.1"/>
    <property type="molecule type" value="Genomic_DNA"/>
</dbReference>
<evidence type="ECO:0000256" key="11">
    <source>
        <dbReference type="RuleBase" id="RU004273"/>
    </source>
</evidence>
<keyword evidence="6" id="KW-0106">Calcium</keyword>
<organism evidence="14 15">
    <name type="scientific">Nephila pilipes</name>
    <name type="common">Giant wood spider</name>
    <name type="synonym">Nephila maculata</name>
    <dbReference type="NCBI Taxonomy" id="299642"/>
    <lineage>
        <taxon>Eukaryota</taxon>
        <taxon>Metazoa</taxon>
        <taxon>Ecdysozoa</taxon>
        <taxon>Arthropoda</taxon>
        <taxon>Chelicerata</taxon>
        <taxon>Arachnida</taxon>
        <taxon>Araneae</taxon>
        <taxon>Araneomorphae</taxon>
        <taxon>Entelegynae</taxon>
        <taxon>Araneoidea</taxon>
        <taxon>Nephilidae</taxon>
        <taxon>Nephila</taxon>
    </lineage>
</organism>
<reference evidence="14" key="1">
    <citation type="submission" date="2020-08" db="EMBL/GenBank/DDBJ databases">
        <title>Multicomponent nature underlies the extraordinary mechanical properties of spider dragline silk.</title>
        <authorList>
            <person name="Kono N."/>
            <person name="Nakamura H."/>
            <person name="Mori M."/>
            <person name="Yoshida Y."/>
            <person name="Ohtoshi R."/>
            <person name="Malay A.D."/>
            <person name="Moran D.A.P."/>
            <person name="Tomita M."/>
            <person name="Numata K."/>
            <person name="Arakawa K."/>
        </authorList>
    </citation>
    <scope>NUCLEOTIDE SEQUENCE</scope>
</reference>
<dbReference type="SMART" id="SM00156">
    <property type="entry name" value="PP2Ac"/>
    <property type="match status" value="1"/>
</dbReference>
<comment type="catalytic activity">
    <reaction evidence="9 10 11">
        <text>O-phospho-L-threonyl-[protein] + H2O = L-threonyl-[protein] + phosphate</text>
        <dbReference type="Rhea" id="RHEA:47004"/>
        <dbReference type="Rhea" id="RHEA-COMP:11060"/>
        <dbReference type="Rhea" id="RHEA-COMP:11605"/>
        <dbReference type="ChEBI" id="CHEBI:15377"/>
        <dbReference type="ChEBI" id="CHEBI:30013"/>
        <dbReference type="ChEBI" id="CHEBI:43474"/>
        <dbReference type="ChEBI" id="CHEBI:61977"/>
        <dbReference type="EC" id="3.1.3.16"/>
    </reaction>
</comment>
<evidence type="ECO:0000256" key="6">
    <source>
        <dbReference type="ARBA" id="ARBA00022837"/>
    </source>
</evidence>
<dbReference type="InterPro" id="IPR000048">
    <property type="entry name" value="IQ_motif_EF-hand-BS"/>
</dbReference>
<dbReference type="OrthoDB" id="442428at2759"/>
<dbReference type="GO" id="GO:0004722">
    <property type="term" value="F:protein serine/threonine phosphatase activity"/>
    <property type="evidence" value="ECO:0007669"/>
    <property type="project" value="UniProtKB-EC"/>
</dbReference>
<evidence type="ECO:0000256" key="8">
    <source>
        <dbReference type="ARBA" id="ARBA00047761"/>
    </source>
</evidence>
<feature type="region of interest" description="Disordered" evidence="12">
    <location>
        <begin position="675"/>
        <end position="726"/>
    </location>
</feature>
<feature type="domain" description="EF-hand" evidence="13">
    <location>
        <begin position="598"/>
        <end position="633"/>
    </location>
</feature>
<dbReference type="AlphaFoldDB" id="A0A8X6N3S2"/>
<dbReference type="GO" id="GO:0005506">
    <property type="term" value="F:iron ion binding"/>
    <property type="evidence" value="ECO:0007669"/>
    <property type="project" value="UniProtKB-UniRule"/>
</dbReference>
<feature type="domain" description="EF-hand" evidence="13">
    <location>
        <begin position="638"/>
        <end position="673"/>
    </location>
</feature>
<dbReference type="InterPro" id="IPR029052">
    <property type="entry name" value="Metallo-depent_PP-like"/>
</dbReference>
<evidence type="ECO:0000256" key="10">
    <source>
        <dbReference type="PIRNR" id="PIRNR000912"/>
    </source>
</evidence>
<dbReference type="InterPro" id="IPR013235">
    <property type="entry name" value="PPP_dom"/>
</dbReference>
<dbReference type="PANTHER" id="PTHR45668:SF3">
    <property type="entry name" value="SERINE_THREONINE-PROTEIN PHOSPHATASE RDGC"/>
    <property type="match status" value="1"/>
</dbReference>